<protein>
    <recommendedName>
        <fullName evidence="1">ATP-polyphosphate phosphotransferase</fullName>
        <ecNumber evidence="1">2.7.4.1</ecNumber>
    </recommendedName>
</protein>
<dbReference type="EC" id="2.7.4.1" evidence="1"/>
<evidence type="ECO:0000259" key="10">
    <source>
        <dbReference type="Pfam" id="PF17941"/>
    </source>
</evidence>
<dbReference type="InterPro" id="IPR041108">
    <property type="entry name" value="PP_kinase_C_1"/>
</dbReference>
<evidence type="ECO:0000256" key="2">
    <source>
        <dbReference type="ARBA" id="ARBA00022553"/>
    </source>
</evidence>
<feature type="domain" description="Polyphosphate kinase C-terminal" evidence="10">
    <location>
        <begin position="341"/>
        <end position="505"/>
    </location>
</feature>
<dbReference type="InterPro" id="IPR036832">
    <property type="entry name" value="PPK_N_dom_sf"/>
</dbReference>
<dbReference type="SUPFAM" id="SSF56024">
    <property type="entry name" value="Phospholipase D/nuclease"/>
    <property type="match status" value="2"/>
</dbReference>
<dbReference type="AlphaFoldDB" id="A0A3B0XC52"/>
<keyword evidence="5 11" id="KW-0418">Kinase</keyword>
<dbReference type="GO" id="GO:0009358">
    <property type="term" value="C:polyphosphate kinase complex"/>
    <property type="evidence" value="ECO:0007669"/>
    <property type="project" value="InterPro"/>
</dbReference>
<dbReference type="Pfam" id="PF13090">
    <property type="entry name" value="PP_kinase_C"/>
    <property type="match status" value="1"/>
</dbReference>
<keyword evidence="6" id="KW-0067">ATP-binding</keyword>
<dbReference type="EMBL" id="UOFI01000067">
    <property type="protein sequence ID" value="VAW65341.1"/>
    <property type="molecule type" value="Genomic_DNA"/>
</dbReference>
<dbReference type="GO" id="GO:0005524">
    <property type="term" value="F:ATP binding"/>
    <property type="evidence" value="ECO:0007669"/>
    <property type="project" value="UniProtKB-KW"/>
</dbReference>
<evidence type="ECO:0000259" key="8">
    <source>
        <dbReference type="Pfam" id="PF13089"/>
    </source>
</evidence>
<feature type="domain" description="Polyphosphate kinase N-terminal" evidence="8">
    <location>
        <begin position="16"/>
        <end position="122"/>
    </location>
</feature>
<accession>A0A3B0XC52</accession>
<evidence type="ECO:0000259" key="7">
    <source>
        <dbReference type="Pfam" id="PF02503"/>
    </source>
</evidence>
<dbReference type="Pfam" id="PF13089">
    <property type="entry name" value="PP_kinase_N"/>
    <property type="match status" value="1"/>
</dbReference>
<keyword evidence="2" id="KW-0597">Phosphoprotein</keyword>
<dbReference type="NCBIfam" id="NF003918">
    <property type="entry name" value="PRK05443.1-2"/>
    <property type="match status" value="1"/>
</dbReference>
<feature type="domain" description="Polyphosphate kinase C-terminal" evidence="9">
    <location>
        <begin position="513"/>
        <end position="685"/>
    </location>
</feature>
<dbReference type="HAMAP" id="MF_00347">
    <property type="entry name" value="Polyphosphate_kinase"/>
    <property type="match status" value="1"/>
</dbReference>
<proteinExistence type="inferred from homology"/>
<dbReference type="GO" id="GO:0006799">
    <property type="term" value="P:polyphosphate biosynthetic process"/>
    <property type="evidence" value="ECO:0007669"/>
    <property type="project" value="InterPro"/>
</dbReference>
<dbReference type="Gene3D" id="3.30.870.10">
    <property type="entry name" value="Endonuclease Chain A"/>
    <property type="match status" value="2"/>
</dbReference>
<feature type="domain" description="Polyphosphate kinase middle" evidence="7">
    <location>
        <begin position="133"/>
        <end position="313"/>
    </location>
</feature>
<evidence type="ECO:0000259" key="9">
    <source>
        <dbReference type="Pfam" id="PF13090"/>
    </source>
</evidence>
<dbReference type="Gene3D" id="3.30.1840.10">
    <property type="entry name" value="Polyphosphate kinase middle domain"/>
    <property type="match status" value="1"/>
</dbReference>
<dbReference type="InterPro" id="IPR025200">
    <property type="entry name" value="PPK_C_dom2"/>
</dbReference>
<dbReference type="InterPro" id="IPR025198">
    <property type="entry name" value="PPK_N_dom"/>
</dbReference>
<dbReference type="NCBIfam" id="TIGR03705">
    <property type="entry name" value="poly_P_kin"/>
    <property type="match status" value="1"/>
</dbReference>
<dbReference type="InterPro" id="IPR036830">
    <property type="entry name" value="PP_kinase_middle_dom_sf"/>
</dbReference>
<dbReference type="Pfam" id="PF02503">
    <property type="entry name" value="PP_kinase"/>
    <property type="match status" value="1"/>
</dbReference>
<dbReference type="PANTHER" id="PTHR30218">
    <property type="entry name" value="POLYPHOSPHATE KINASE"/>
    <property type="match status" value="1"/>
</dbReference>
<evidence type="ECO:0000256" key="5">
    <source>
        <dbReference type="ARBA" id="ARBA00022777"/>
    </source>
</evidence>
<evidence type="ECO:0000256" key="3">
    <source>
        <dbReference type="ARBA" id="ARBA00022679"/>
    </source>
</evidence>
<gene>
    <name evidence="11" type="ORF">MNBD_GAMMA09-2938</name>
</gene>
<evidence type="ECO:0000256" key="4">
    <source>
        <dbReference type="ARBA" id="ARBA00022741"/>
    </source>
</evidence>
<keyword evidence="4" id="KW-0547">Nucleotide-binding</keyword>
<dbReference type="PANTHER" id="PTHR30218:SF0">
    <property type="entry name" value="POLYPHOSPHATE KINASE"/>
    <property type="match status" value="1"/>
</dbReference>
<evidence type="ECO:0000256" key="6">
    <source>
        <dbReference type="ARBA" id="ARBA00022840"/>
    </source>
</evidence>
<evidence type="ECO:0000256" key="1">
    <source>
        <dbReference type="ARBA" id="ARBA00012960"/>
    </source>
</evidence>
<organism evidence="11">
    <name type="scientific">hydrothermal vent metagenome</name>
    <dbReference type="NCBI Taxonomy" id="652676"/>
    <lineage>
        <taxon>unclassified sequences</taxon>
        <taxon>metagenomes</taxon>
        <taxon>ecological metagenomes</taxon>
    </lineage>
</organism>
<dbReference type="PIRSF" id="PIRSF015589">
    <property type="entry name" value="PP_kinase"/>
    <property type="match status" value="1"/>
</dbReference>
<dbReference type="NCBIfam" id="NF003917">
    <property type="entry name" value="PRK05443.1-1"/>
    <property type="match status" value="1"/>
</dbReference>
<name>A0A3B0XC52_9ZZZZ</name>
<dbReference type="NCBIfam" id="NF003921">
    <property type="entry name" value="PRK05443.2-2"/>
    <property type="match status" value="1"/>
</dbReference>
<dbReference type="GO" id="GO:0008976">
    <property type="term" value="F:polyphosphate kinase activity"/>
    <property type="evidence" value="ECO:0007669"/>
    <property type="project" value="UniProtKB-EC"/>
</dbReference>
<dbReference type="SUPFAM" id="SSF140356">
    <property type="entry name" value="PPK N-terminal domain-like"/>
    <property type="match status" value="1"/>
</dbReference>
<dbReference type="Pfam" id="PF17941">
    <property type="entry name" value="PP_kinase_C_1"/>
    <property type="match status" value="1"/>
</dbReference>
<dbReference type="SUPFAM" id="SSF143724">
    <property type="entry name" value="PHP14-like"/>
    <property type="match status" value="1"/>
</dbReference>
<evidence type="ECO:0000313" key="11">
    <source>
        <dbReference type="EMBL" id="VAW65341.1"/>
    </source>
</evidence>
<dbReference type="Gene3D" id="1.20.58.310">
    <property type="entry name" value="Polyphosphate kinase N-terminal domain"/>
    <property type="match status" value="1"/>
</dbReference>
<keyword evidence="3 11" id="KW-0808">Transferase</keyword>
<dbReference type="InterPro" id="IPR003414">
    <property type="entry name" value="PP_kinase"/>
</dbReference>
<dbReference type="CDD" id="cd09165">
    <property type="entry name" value="PLDc_PaPPK1_C1_like"/>
    <property type="match status" value="1"/>
</dbReference>
<dbReference type="InterPro" id="IPR024953">
    <property type="entry name" value="PP_kinase_middle"/>
</dbReference>
<sequence>MSDNNITTDFKKPEYYLNRQLSLLEFNWRVLQQARDESIPLLERLRFLCIFSTNMDEFFEIRVSGLQQKVEVGAMLNEADNTSPKQALELISQRAHNLVDEQYQLLDLILDRHLAAENVHFVRRNEWNSCMDSWLKSYFENELLPIISPLALDPSHPFPRILNKSLHFIVSLKGKDAFGRNSGLAIVQIPRALPRIIQLPFEECDCGPADFVFLSSVVHAYVESLFPGMNVKGCYQFRVTRNSDLYVDEEEIDDLLRAVEGELGSRRYGDAVRLEAAHDCPEDVCNYLLDKFELSTQDLYQVDGPVNVNRLNEVYDLINRPELKFKPFTPSIPGKITLKSDIFETIRKQDILLHHPYQSFAPVVDFIRQASIDPNVLAIKQTLYRTGPSSTVVNALVKAAKMGKEVTVVIELRARFDEEANISMATKLQEAGAHVVYGVVGFKTHAKMLLVIRRESQHLRQYAHLGTGNYHSRTARLYTDYGFFTSNKKICEDANRVFHQLTSMGQTKNLSKLLQSPFTLQESLEAKIERERQHALQGKTARIIVKLNSLVDAQMIQALYQASSDGVKIDLIIRGMCCLRPGMPGISENIQVRSIIGRFLEHDRVIYFKNDEHPEVFISSADWMERNLYHRVEIAIPVENKSLQDRIITELEYYLLDNTQAWIMDSKGKYTQISPENGKEAFNAQQKFLEDLAESS</sequence>
<reference evidence="11" key="1">
    <citation type="submission" date="2018-06" db="EMBL/GenBank/DDBJ databases">
        <authorList>
            <person name="Zhirakovskaya E."/>
        </authorList>
    </citation>
    <scope>NUCLEOTIDE SEQUENCE</scope>
</reference>
<dbReference type="CDD" id="cd09168">
    <property type="entry name" value="PLDc_PaPPK1_C2_like"/>
    <property type="match status" value="1"/>
</dbReference>